<evidence type="ECO:0000256" key="12">
    <source>
        <dbReference type="PIRSR" id="PIRSR006816-1"/>
    </source>
</evidence>
<feature type="binding site" evidence="11 13">
    <location>
        <position position="211"/>
    </location>
    <ligand>
        <name>[2Fe-2S] cluster</name>
        <dbReference type="ChEBI" id="CHEBI:190135"/>
    </ligand>
</feature>
<dbReference type="GO" id="GO:0016491">
    <property type="term" value="F:oxidoreductase activity"/>
    <property type="evidence" value="ECO:0007669"/>
    <property type="project" value="InterPro"/>
</dbReference>
<dbReference type="EMBL" id="LFVU01000001">
    <property type="protein sequence ID" value="KMT23287.1"/>
    <property type="molecule type" value="Genomic_DNA"/>
</dbReference>
<dbReference type="InterPro" id="IPR039261">
    <property type="entry name" value="FNR_nucleotide-bd"/>
</dbReference>
<comment type="subunit">
    <text evidence="11">Heterotetramer of 2 PyrK and 2 PyrD type B subunits.</text>
</comment>
<name>A0A0J8DBQ6_CLOCY</name>
<accession>A0A0J8DBQ6</accession>
<reference evidence="15 16" key="1">
    <citation type="submission" date="2015-06" db="EMBL/GenBank/DDBJ databases">
        <title>Draft genome sequence of the purine-degrading Clostridium cylindrosporum HC-1 (DSM 605).</title>
        <authorList>
            <person name="Poehlein A."/>
            <person name="Schiel-Bengelsdorf B."/>
            <person name="Bengelsdorf F."/>
            <person name="Daniel R."/>
            <person name="Duerre P."/>
        </authorList>
    </citation>
    <scope>NUCLEOTIDE SEQUENCE [LARGE SCALE GENOMIC DNA]</scope>
    <source>
        <strain evidence="15 16">DSM 605</strain>
    </source>
</reference>
<evidence type="ECO:0000259" key="14">
    <source>
        <dbReference type="PROSITE" id="PS51384"/>
    </source>
</evidence>
<sequence length="246" mass="27223">MPLSYTKSKVYSNEHVVDNVYLMEVEIDAKVKAGQFYMLRGWGCEPILPRPISIHDYKDGKISFLYIVCGVGTEHLKNLKKDDRIELLGPLGNGFPLDKLTGNVAVVAGGIGTAPMLHTMKEMDAKKIDLYCGFRDKSYGIDKMKEYADEVFIATESGDEGHKGYVIDLLDPKKYDVVITCGPEIMMKKVADMCNEADVECYVSMESHMACGVGACLVCTCKTKNGNKRACKEGPVFSSRDVIFGE</sequence>
<comment type="caution">
    <text evidence="11">Lacks conserved residue(s) required for the propagation of feature annotation.</text>
</comment>
<feature type="binding site" evidence="11 13">
    <location>
        <position position="231"/>
    </location>
    <ligand>
        <name>[2Fe-2S] cluster</name>
        <dbReference type="ChEBI" id="CHEBI:190135"/>
    </ligand>
</feature>
<dbReference type="UniPathway" id="UPA00070">
    <property type="reaction ID" value="UER00945"/>
</dbReference>
<comment type="pathway">
    <text evidence="11">Pyrimidine metabolism; UMP biosynthesis via de novo pathway; orotate from (S)-dihydroorotate (NAD(+) route): step 1/1.</text>
</comment>
<evidence type="ECO:0000256" key="7">
    <source>
        <dbReference type="ARBA" id="ARBA00022975"/>
    </source>
</evidence>
<dbReference type="NCBIfam" id="NF000798">
    <property type="entry name" value="PRK00054.1-3"/>
    <property type="match status" value="1"/>
</dbReference>
<evidence type="ECO:0000256" key="8">
    <source>
        <dbReference type="ARBA" id="ARBA00022982"/>
    </source>
</evidence>
<dbReference type="GO" id="GO:0009055">
    <property type="term" value="F:electron transfer activity"/>
    <property type="evidence" value="ECO:0007669"/>
    <property type="project" value="UniProtKB-UniRule"/>
</dbReference>
<evidence type="ECO:0000256" key="13">
    <source>
        <dbReference type="PIRSR" id="PIRSR006816-2"/>
    </source>
</evidence>
<keyword evidence="8 11" id="KW-0249">Electron transport</keyword>
<dbReference type="OrthoDB" id="9789468at2"/>
<keyword evidence="2 11" id="KW-0813">Transport</keyword>
<dbReference type="AlphaFoldDB" id="A0A0J8DBQ6"/>
<dbReference type="Proteomes" id="UP000036756">
    <property type="component" value="Unassembled WGS sequence"/>
</dbReference>
<dbReference type="GO" id="GO:0050660">
    <property type="term" value="F:flavin adenine dinucleotide binding"/>
    <property type="evidence" value="ECO:0007669"/>
    <property type="project" value="InterPro"/>
</dbReference>
<dbReference type="GO" id="GO:0044205">
    <property type="term" value="P:'de novo' UMP biosynthetic process"/>
    <property type="evidence" value="ECO:0007669"/>
    <property type="project" value="UniProtKB-UniRule"/>
</dbReference>
<dbReference type="PATRIC" id="fig|1121307.3.peg.2475"/>
<keyword evidence="5 11" id="KW-0479">Metal-binding</keyword>
<dbReference type="RefSeq" id="WP_048569105.1">
    <property type="nucleotide sequence ID" value="NZ_LFVU01000001.1"/>
</dbReference>
<evidence type="ECO:0000256" key="11">
    <source>
        <dbReference type="HAMAP-Rule" id="MF_01211"/>
    </source>
</evidence>
<gene>
    <name evidence="11 15" type="primary">pyrK</name>
    <name evidence="15" type="ORF">CLCY_8c00230</name>
</gene>
<comment type="cofactor">
    <cofactor evidence="11">
        <name>[2Fe-2S] cluster</name>
        <dbReference type="ChEBI" id="CHEBI:190135"/>
    </cofactor>
    <text evidence="11">Binds 1 [2Fe-2S] cluster per subunit.</text>
</comment>
<dbReference type="SUPFAM" id="SSF52343">
    <property type="entry name" value="Ferredoxin reductase-like, C-terminal NADP-linked domain"/>
    <property type="match status" value="1"/>
</dbReference>
<dbReference type="STRING" id="1121307.CLCY_8c00230"/>
<dbReference type="InterPro" id="IPR023455">
    <property type="entry name" value="Dihydroorotate_DHASE_ETsu"/>
</dbReference>
<feature type="binding site" evidence="11 13">
    <location>
        <position position="219"/>
    </location>
    <ligand>
        <name>[2Fe-2S] cluster</name>
        <dbReference type="ChEBI" id="CHEBI:190135"/>
    </ligand>
</feature>
<evidence type="ECO:0000256" key="3">
    <source>
        <dbReference type="ARBA" id="ARBA00022630"/>
    </source>
</evidence>
<feature type="binding site" evidence="11 12">
    <location>
        <begin position="72"/>
        <end position="73"/>
    </location>
    <ligand>
        <name>FAD</name>
        <dbReference type="ChEBI" id="CHEBI:57692"/>
    </ligand>
</feature>
<evidence type="ECO:0000256" key="10">
    <source>
        <dbReference type="ARBA" id="ARBA00023014"/>
    </source>
</evidence>
<dbReference type="InterPro" id="IPR050353">
    <property type="entry name" value="PyrK_electron_transfer"/>
</dbReference>
<organism evidence="15 16">
    <name type="scientific">Clostridium cylindrosporum DSM 605</name>
    <dbReference type="NCBI Taxonomy" id="1121307"/>
    <lineage>
        <taxon>Bacteria</taxon>
        <taxon>Bacillati</taxon>
        <taxon>Bacillota</taxon>
        <taxon>Clostridia</taxon>
        <taxon>Eubacteriales</taxon>
        <taxon>Clostridiaceae</taxon>
        <taxon>Clostridium</taxon>
    </lineage>
</organism>
<evidence type="ECO:0000256" key="4">
    <source>
        <dbReference type="ARBA" id="ARBA00022714"/>
    </source>
</evidence>
<dbReference type="PROSITE" id="PS51384">
    <property type="entry name" value="FAD_FR"/>
    <property type="match status" value="1"/>
</dbReference>
<dbReference type="Gene3D" id="2.40.30.10">
    <property type="entry name" value="Translation factors"/>
    <property type="match status" value="1"/>
</dbReference>
<dbReference type="InterPro" id="IPR017938">
    <property type="entry name" value="Riboflavin_synthase-like_b-brl"/>
</dbReference>
<dbReference type="HAMAP" id="MF_01211">
    <property type="entry name" value="DHODB_Fe_S_bind"/>
    <property type="match status" value="1"/>
</dbReference>
<comment type="similarity">
    <text evidence="1 11">Belongs to the PyrK family.</text>
</comment>
<evidence type="ECO:0000313" key="16">
    <source>
        <dbReference type="Proteomes" id="UP000036756"/>
    </source>
</evidence>
<keyword evidence="3 11" id="KW-0285">Flavoprotein</keyword>
<dbReference type="GO" id="GO:0046872">
    <property type="term" value="F:metal ion binding"/>
    <property type="evidence" value="ECO:0007669"/>
    <property type="project" value="UniProtKB-KW"/>
</dbReference>
<keyword evidence="16" id="KW-1185">Reference proteome</keyword>
<evidence type="ECO:0000256" key="2">
    <source>
        <dbReference type="ARBA" id="ARBA00022448"/>
    </source>
</evidence>
<evidence type="ECO:0000256" key="6">
    <source>
        <dbReference type="ARBA" id="ARBA00022827"/>
    </source>
</evidence>
<dbReference type="InterPro" id="IPR037117">
    <property type="entry name" value="Dihydroorotate_DH_ele_sf"/>
</dbReference>
<evidence type="ECO:0000256" key="5">
    <source>
        <dbReference type="ARBA" id="ARBA00022723"/>
    </source>
</evidence>
<evidence type="ECO:0000256" key="9">
    <source>
        <dbReference type="ARBA" id="ARBA00023004"/>
    </source>
</evidence>
<dbReference type="InterPro" id="IPR019480">
    <property type="entry name" value="Dihydroorotate_DH_Fe-S-bd"/>
</dbReference>
<comment type="cofactor">
    <cofactor evidence="13">
        <name>[2Fe-2S] cluster</name>
        <dbReference type="ChEBI" id="CHEBI:190135"/>
    </cofactor>
    <text evidence="13">Binds 1 [2Fe-2S] cluster per subunit.</text>
</comment>
<feature type="binding site" evidence="11 13">
    <location>
        <position position="216"/>
    </location>
    <ligand>
        <name>[2Fe-2S] cluster</name>
        <dbReference type="ChEBI" id="CHEBI:190135"/>
    </ligand>
</feature>
<comment type="cofactor">
    <cofactor evidence="11 12">
        <name>FAD</name>
        <dbReference type="ChEBI" id="CHEBI:57692"/>
    </cofactor>
    <text evidence="11 12">Binds 1 FAD per subunit.</text>
</comment>
<proteinExistence type="inferred from homology"/>
<dbReference type="Gene3D" id="3.40.50.80">
    <property type="entry name" value="Nucleotide-binding domain of ferredoxin-NADP reductase (FNR) module"/>
    <property type="match status" value="1"/>
</dbReference>
<keyword evidence="7 11" id="KW-0665">Pyrimidine biosynthesis</keyword>
<keyword evidence="10 11" id="KW-0411">Iron-sulfur</keyword>
<dbReference type="Gene3D" id="2.10.240.10">
    <property type="entry name" value="Dihydroorotate dehydrogenase, electron transfer subunit"/>
    <property type="match status" value="1"/>
</dbReference>
<dbReference type="InterPro" id="IPR017927">
    <property type="entry name" value="FAD-bd_FR_type"/>
</dbReference>
<dbReference type="Pfam" id="PF10418">
    <property type="entry name" value="DHODB_Fe-S_bind"/>
    <property type="match status" value="1"/>
</dbReference>
<keyword evidence="9 11" id="KW-0408">Iron</keyword>
<evidence type="ECO:0000256" key="1">
    <source>
        <dbReference type="ARBA" id="ARBA00006422"/>
    </source>
</evidence>
<dbReference type="SUPFAM" id="SSF63380">
    <property type="entry name" value="Riboflavin synthase domain-like"/>
    <property type="match status" value="1"/>
</dbReference>
<dbReference type="GO" id="GO:0051537">
    <property type="term" value="F:2 iron, 2 sulfur cluster binding"/>
    <property type="evidence" value="ECO:0007669"/>
    <property type="project" value="UniProtKB-KW"/>
</dbReference>
<protein>
    <recommendedName>
        <fullName evidence="11">Dihydroorotate dehydrogenase B (NAD(+)), electron transfer subunit</fullName>
    </recommendedName>
    <alternativeName>
        <fullName evidence="11">Dihydroorotate oxidase B, electron transfer subunit</fullName>
    </alternativeName>
</protein>
<keyword evidence="4 11" id="KW-0001">2Fe-2S</keyword>
<dbReference type="PANTHER" id="PTHR43513">
    <property type="entry name" value="DIHYDROOROTATE DEHYDROGENASE B (NAD(+)), ELECTRON TRANSFER SUBUNIT"/>
    <property type="match status" value="1"/>
</dbReference>
<dbReference type="PIRSF" id="PIRSF006816">
    <property type="entry name" value="Cyc3_hyd_g"/>
    <property type="match status" value="1"/>
</dbReference>
<feature type="domain" description="FAD-binding FR-type" evidence="14">
    <location>
        <begin position="3"/>
        <end position="97"/>
    </location>
</feature>
<dbReference type="InterPro" id="IPR012165">
    <property type="entry name" value="Cyt_c3_hydrogenase_gsu"/>
</dbReference>
<evidence type="ECO:0000313" key="15">
    <source>
        <dbReference type="EMBL" id="KMT23287.1"/>
    </source>
</evidence>
<keyword evidence="6 11" id="KW-0274">FAD</keyword>
<dbReference type="CDD" id="cd06218">
    <property type="entry name" value="DHOD_e_trans"/>
    <property type="match status" value="1"/>
</dbReference>
<dbReference type="PANTHER" id="PTHR43513:SF3">
    <property type="entry name" value="DIHYDROOROTATE DEHYDROGENASE B (NAD(+)), ELECTRON TRANSFER SUBUNIT-RELATED"/>
    <property type="match status" value="1"/>
</dbReference>
<comment type="caution">
    <text evidence="15">The sequence shown here is derived from an EMBL/GenBank/DDBJ whole genome shotgun (WGS) entry which is preliminary data.</text>
</comment>
<feature type="binding site" evidence="11 12">
    <location>
        <begin position="50"/>
        <end position="53"/>
    </location>
    <ligand>
        <name>FAD</name>
        <dbReference type="ChEBI" id="CHEBI:57692"/>
    </ligand>
</feature>
<comment type="function">
    <text evidence="11">Responsible for channeling the electrons from the oxidation of dihydroorotate from the FMN redox center in the PyrD type B subunit to the ultimate electron acceptor NAD(+).</text>
</comment>